<dbReference type="CDD" id="cd04301">
    <property type="entry name" value="NAT_SF"/>
    <property type="match status" value="1"/>
</dbReference>
<evidence type="ECO:0000256" key="1">
    <source>
        <dbReference type="ARBA" id="ARBA00008694"/>
    </source>
</evidence>
<dbReference type="FunFam" id="3.40.630.30:FF:000064">
    <property type="entry name" value="GNAT family acetyltransferase"/>
    <property type="match status" value="1"/>
</dbReference>
<organism evidence="5 6">
    <name type="scientific">Inquilinus limosus MP06</name>
    <dbReference type="NCBI Taxonomy" id="1398085"/>
    <lineage>
        <taxon>Bacteria</taxon>
        <taxon>Pseudomonadati</taxon>
        <taxon>Pseudomonadota</taxon>
        <taxon>Alphaproteobacteria</taxon>
        <taxon>Rhodospirillales</taxon>
        <taxon>Rhodospirillaceae</taxon>
        <taxon>Inquilinus</taxon>
    </lineage>
</organism>
<keyword evidence="2" id="KW-0808">Transferase</keyword>
<comment type="similarity">
    <text evidence="1">Belongs to the acetyltransferase family.</text>
</comment>
<keyword evidence="3" id="KW-0012">Acyltransferase</keyword>
<sequence>MTDLVIRPAEPRDVKEILAMITELAVFEKEPDAVLATEADLLRDGWGPDPKFEALMAERDGQMLGFALFFSSYSTWEGRQGIYLEDLYVRDSARGLGVGRALVTRIAQLVVERGGKRLDLSVLTWNPAREVYERLGFDHKSDWTGYRLTGDALKALAEKG</sequence>
<dbReference type="Gene3D" id="3.40.630.30">
    <property type="match status" value="1"/>
</dbReference>
<evidence type="ECO:0000313" key="5">
    <source>
        <dbReference type="EMBL" id="KGM35910.1"/>
    </source>
</evidence>
<dbReference type="SUPFAM" id="SSF55729">
    <property type="entry name" value="Acyl-CoA N-acyltransferases (Nat)"/>
    <property type="match status" value="1"/>
</dbReference>
<evidence type="ECO:0000256" key="2">
    <source>
        <dbReference type="ARBA" id="ARBA00022679"/>
    </source>
</evidence>
<gene>
    <name evidence="5" type="ORF">P409_01660</name>
</gene>
<dbReference type="PANTHER" id="PTHR10545:SF29">
    <property type="entry name" value="GH14572P-RELATED"/>
    <property type="match status" value="1"/>
</dbReference>
<feature type="domain" description="N-acetyltransferase" evidence="4">
    <location>
        <begin position="4"/>
        <end position="158"/>
    </location>
</feature>
<dbReference type="InterPro" id="IPR000182">
    <property type="entry name" value="GNAT_dom"/>
</dbReference>
<comment type="caution">
    <text evidence="5">The sequence shown here is derived from an EMBL/GenBank/DDBJ whole genome shotgun (WGS) entry which is preliminary data.</text>
</comment>
<dbReference type="GO" id="GO:0008080">
    <property type="term" value="F:N-acetyltransferase activity"/>
    <property type="evidence" value="ECO:0007669"/>
    <property type="project" value="TreeGrafter"/>
</dbReference>
<proteinExistence type="inferred from homology"/>
<dbReference type="Proteomes" id="UP000029995">
    <property type="component" value="Unassembled WGS sequence"/>
</dbReference>
<reference evidence="5 6" key="1">
    <citation type="submission" date="2014-01" db="EMBL/GenBank/DDBJ databases">
        <title>Genome sequence determination for a cystic fibrosis isolate, Inquilinus limosus.</title>
        <authorList>
            <person name="Pino M."/>
            <person name="Di Conza J."/>
            <person name="Gutkind G."/>
        </authorList>
    </citation>
    <scope>NUCLEOTIDE SEQUENCE [LARGE SCALE GENOMIC DNA]</scope>
    <source>
        <strain evidence="5 6">MP06</strain>
    </source>
</reference>
<dbReference type="OrthoDB" id="9805924at2"/>
<protein>
    <recommendedName>
        <fullName evidence="4">N-acetyltransferase domain-containing protein</fullName>
    </recommendedName>
</protein>
<evidence type="ECO:0000259" key="4">
    <source>
        <dbReference type="PROSITE" id="PS51186"/>
    </source>
</evidence>
<dbReference type="AlphaFoldDB" id="A0A0A0DD25"/>
<dbReference type="PANTHER" id="PTHR10545">
    <property type="entry name" value="DIAMINE N-ACETYLTRANSFERASE"/>
    <property type="match status" value="1"/>
</dbReference>
<evidence type="ECO:0000313" key="6">
    <source>
        <dbReference type="Proteomes" id="UP000029995"/>
    </source>
</evidence>
<dbReference type="InterPro" id="IPR051016">
    <property type="entry name" value="Diverse_Substrate_AcTransf"/>
</dbReference>
<dbReference type="InterPro" id="IPR016181">
    <property type="entry name" value="Acyl_CoA_acyltransferase"/>
</dbReference>
<accession>A0A0A0DD25</accession>
<dbReference type="PROSITE" id="PS51186">
    <property type="entry name" value="GNAT"/>
    <property type="match status" value="1"/>
</dbReference>
<dbReference type="EMBL" id="JANX01000006">
    <property type="protein sequence ID" value="KGM35910.1"/>
    <property type="molecule type" value="Genomic_DNA"/>
</dbReference>
<dbReference type="RefSeq" id="WP_034831148.1">
    <property type="nucleotide sequence ID" value="NZ_JANX01000006.1"/>
</dbReference>
<name>A0A0A0DD25_9PROT</name>
<evidence type="ECO:0000256" key="3">
    <source>
        <dbReference type="ARBA" id="ARBA00023315"/>
    </source>
</evidence>
<dbReference type="Pfam" id="PF00583">
    <property type="entry name" value="Acetyltransf_1"/>
    <property type="match status" value="1"/>
</dbReference>